<dbReference type="Proteomes" id="UP000295328">
    <property type="component" value="Unassembled WGS sequence"/>
</dbReference>
<name>A0A4R6BMZ5_9STAP</name>
<dbReference type="AlphaFoldDB" id="A0A4R6BMZ5"/>
<dbReference type="Pfam" id="PF00797">
    <property type="entry name" value="Acetyltransf_2"/>
    <property type="match status" value="1"/>
</dbReference>
<comment type="similarity">
    <text evidence="1 2">Belongs to the arylamine N-acetyltransferase family.</text>
</comment>
<reference evidence="3 4" key="1">
    <citation type="submission" date="2019-01" db="EMBL/GenBank/DDBJ databases">
        <title>Draft genome sequences of the type strains of six Macrococcus species.</title>
        <authorList>
            <person name="Mazhar S."/>
            <person name="Altermann E."/>
            <person name="Hill C."/>
            <person name="Mcauliffe O."/>
        </authorList>
    </citation>
    <scope>NUCLEOTIDE SEQUENCE [LARGE SCALE GENOMIC DNA]</scope>
    <source>
        <strain evidence="3 4">CCM4809</strain>
    </source>
</reference>
<keyword evidence="4" id="KW-1185">Reference proteome</keyword>
<accession>A0A4R6BMZ5</accession>
<keyword evidence="3" id="KW-0808">Transferase</keyword>
<evidence type="ECO:0000256" key="2">
    <source>
        <dbReference type="RuleBase" id="RU003452"/>
    </source>
</evidence>
<dbReference type="InterPro" id="IPR001447">
    <property type="entry name" value="Arylamine_N-AcTrfase"/>
</dbReference>
<gene>
    <name evidence="3" type="ORF">ERX37_03765</name>
</gene>
<dbReference type="InterPro" id="IPR053710">
    <property type="entry name" value="Arylamine_NAT_domain_sf"/>
</dbReference>
<dbReference type="RefSeq" id="WP_133429300.1">
    <property type="nucleotide sequence ID" value="NZ_BMCC01000001.1"/>
</dbReference>
<dbReference type="Gene3D" id="3.30.2140.20">
    <property type="match status" value="1"/>
</dbReference>
<dbReference type="InterPro" id="IPR038765">
    <property type="entry name" value="Papain-like_cys_pep_sf"/>
</dbReference>
<protein>
    <submittedName>
        <fullName evidence="3">Arylamine N-acetyltransferase</fullName>
    </submittedName>
</protein>
<comment type="caution">
    <text evidence="3">The sequence shown here is derived from an EMBL/GenBank/DDBJ whole genome shotgun (WGS) entry which is preliminary data.</text>
</comment>
<dbReference type="PRINTS" id="PR01543">
    <property type="entry name" value="ANATRNSFRASE"/>
</dbReference>
<dbReference type="SUPFAM" id="SSF54001">
    <property type="entry name" value="Cysteine proteinases"/>
    <property type="match status" value="1"/>
</dbReference>
<evidence type="ECO:0000313" key="3">
    <source>
        <dbReference type="EMBL" id="TDM03213.1"/>
    </source>
</evidence>
<sequence>MINDFEQYLGYMIQEPTLEELNHAIRHFMLKVPFENIDVQNKKEISVEVNDLFNKVVKQQRGGFCYELNGLFHYYLKEKGYKVSYAAGTIKGPEGWRMLGSHMLNLVDIDGQLHVADVGFGDLPTQAMPIDGPPITDQNGVFRAIGIDGKWFEVQKQEEQDFKVLYKAEYAPKSLSEFSEAIDYNQHSPESIFVRKLLITQTKENGRATMTENYMSVITPISKKRFKVTAENYRQLLHENFNLDLKINRFKQETDS</sequence>
<dbReference type="OrthoDB" id="7181050at2"/>
<proteinExistence type="inferred from homology"/>
<evidence type="ECO:0000313" key="4">
    <source>
        <dbReference type="Proteomes" id="UP000295328"/>
    </source>
</evidence>
<dbReference type="PANTHER" id="PTHR11786">
    <property type="entry name" value="N-HYDROXYARYLAMINE O-ACETYLTRANSFERASE"/>
    <property type="match status" value="1"/>
</dbReference>
<evidence type="ECO:0000256" key="1">
    <source>
        <dbReference type="ARBA" id="ARBA00006547"/>
    </source>
</evidence>
<dbReference type="EMBL" id="SCWE01000001">
    <property type="protein sequence ID" value="TDM03213.1"/>
    <property type="molecule type" value="Genomic_DNA"/>
</dbReference>
<dbReference type="GO" id="GO:0016407">
    <property type="term" value="F:acetyltransferase activity"/>
    <property type="evidence" value="ECO:0007669"/>
    <property type="project" value="InterPro"/>
</dbReference>
<dbReference type="PANTHER" id="PTHR11786:SF0">
    <property type="entry name" value="ARYLAMINE N-ACETYLTRANSFERASE 4-RELATED"/>
    <property type="match status" value="1"/>
</dbReference>
<organism evidence="3 4">
    <name type="scientific">Macrococcus hajekii</name>
    <dbReference type="NCBI Taxonomy" id="198482"/>
    <lineage>
        <taxon>Bacteria</taxon>
        <taxon>Bacillati</taxon>
        <taxon>Bacillota</taxon>
        <taxon>Bacilli</taxon>
        <taxon>Bacillales</taxon>
        <taxon>Staphylococcaceae</taxon>
        <taxon>Macrococcus</taxon>
    </lineage>
</organism>